<keyword evidence="10" id="KW-0443">Lipid metabolism</keyword>
<keyword evidence="11 13" id="KW-0472">Membrane</keyword>
<reference evidence="14 15" key="1">
    <citation type="journal article" date="2021" name="Cell">
        <title>Tracing the genetic footprints of vertebrate landing in non-teleost ray-finned fishes.</title>
        <authorList>
            <person name="Bi X."/>
            <person name="Wang K."/>
            <person name="Yang L."/>
            <person name="Pan H."/>
            <person name="Jiang H."/>
            <person name="Wei Q."/>
            <person name="Fang M."/>
            <person name="Yu H."/>
            <person name="Zhu C."/>
            <person name="Cai Y."/>
            <person name="He Y."/>
            <person name="Gan X."/>
            <person name="Zeng H."/>
            <person name="Yu D."/>
            <person name="Zhu Y."/>
            <person name="Jiang H."/>
            <person name="Qiu Q."/>
            <person name="Yang H."/>
            <person name="Zhang Y.E."/>
            <person name="Wang W."/>
            <person name="Zhu M."/>
            <person name="He S."/>
            <person name="Zhang G."/>
        </authorList>
    </citation>
    <scope>NUCLEOTIDE SEQUENCE [LARGE SCALE GENOMIC DNA]</scope>
    <source>
        <strain evidence="14">Bchr_013</strain>
    </source>
</reference>
<keyword evidence="15" id="KW-1185">Reference proteome</keyword>
<comment type="pathway">
    <text evidence="2">Protein modification; protein glycosylation.</text>
</comment>
<keyword evidence="9 13" id="KW-0333">Golgi apparatus</keyword>
<evidence type="ECO:0000256" key="8">
    <source>
        <dbReference type="ARBA" id="ARBA00022989"/>
    </source>
</evidence>
<evidence type="ECO:0000256" key="1">
    <source>
        <dbReference type="ARBA" id="ARBA00004323"/>
    </source>
</evidence>
<dbReference type="GO" id="GO:0030311">
    <property type="term" value="P:poly-N-acetyllactosamine biosynthetic process"/>
    <property type="evidence" value="ECO:0007669"/>
    <property type="project" value="TreeGrafter"/>
</dbReference>
<comment type="similarity">
    <text evidence="3 13">Belongs to the glycosyltransferase 31 family.</text>
</comment>
<dbReference type="InterPro" id="IPR002659">
    <property type="entry name" value="Glyco_trans_31"/>
</dbReference>
<accession>A0A8X8BTK3</accession>
<feature type="transmembrane region" description="Helical" evidence="13">
    <location>
        <begin position="23"/>
        <end position="41"/>
    </location>
</feature>
<dbReference type="PANTHER" id="PTHR11214:SF368">
    <property type="entry name" value="N-ACETYLLACTOSAMINIDE BETA-1,3-N-ACETYLGLUCOSAMINYLTRANSFERASE 4"/>
    <property type="match status" value="1"/>
</dbReference>
<dbReference type="GO" id="GO:0006629">
    <property type="term" value="P:lipid metabolic process"/>
    <property type="evidence" value="ECO:0007669"/>
    <property type="project" value="UniProtKB-KW"/>
</dbReference>
<dbReference type="FunFam" id="3.90.550.50:FF:000001">
    <property type="entry name" value="Hexosyltransferase"/>
    <property type="match status" value="1"/>
</dbReference>
<feature type="transmembrane region" description="Helical" evidence="13">
    <location>
        <begin position="53"/>
        <end position="73"/>
    </location>
</feature>
<comment type="caution">
    <text evidence="13">Lacks conserved residue(s) required for the propagation of feature annotation.</text>
</comment>
<protein>
    <recommendedName>
        <fullName evidence="13">Hexosyltransferase</fullName>
        <ecNumber evidence="13">2.4.1.-</ecNumber>
    </recommendedName>
</protein>
<feature type="non-terminal residue" evidence="14">
    <location>
        <position position="1"/>
    </location>
</feature>
<dbReference type="GO" id="GO:0006493">
    <property type="term" value="P:protein O-linked glycosylation"/>
    <property type="evidence" value="ECO:0007669"/>
    <property type="project" value="TreeGrafter"/>
</dbReference>
<evidence type="ECO:0000256" key="5">
    <source>
        <dbReference type="ARBA" id="ARBA00022679"/>
    </source>
</evidence>
<evidence type="ECO:0000256" key="12">
    <source>
        <dbReference type="ARBA" id="ARBA00023180"/>
    </source>
</evidence>
<dbReference type="PANTHER" id="PTHR11214">
    <property type="entry name" value="BETA-1,3-N-ACETYLGLUCOSAMINYLTRANSFERASE"/>
    <property type="match status" value="1"/>
</dbReference>
<keyword evidence="4 13" id="KW-0328">Glycosyltransferase</keyword>
<dbReference type="Gene3D" id="3.90.550.50">
    <property type="match status" value="1"/>
</dbReference>
<organism evidence="14 15">
    <name type="scientific">Polypterus senegalus</name>
    <name type="common">Senegal bichir</name>
    <dbReference type="NCBI Taxonomy" id="55291"/>
    <lineage>
        <taxon>Eukaryota</taxon>
        <taxon>Metazoa</taxon>
        <taxon>Chordata</taxon>
        <taxon>Craniata</taxon>
        <taxon>Vertebrata</taxon>
        <taxon>Euteleostomi</taxon>
        <taxon>Actinopterygii</taxon>
        <taxon>Polypteriformes</taxon>
        <taxon>Polypteridae</taxon>
        <taxon>Polypterus</taxon>
    </lineage>
</organism>
<feature type="non-terminal residue" evidence="14">
    <location>
        <position position="377"/>
    </location>
</feature>
<evidence type="ECO:0000256" key="6">
    <source>
        <dbReference type="ARBA" id="ARBA00022692"/>
    </source>
</evidence>
<name>A0A8X8BTK3_POLSE</name>
<keyword evidence="6 13" id="KW-0812">Transmembrane</keyword>
<dbReference type="AlphaFoldDB" id="A0A8X8BTK3"/>
<evidence type="ECO:0000256" key="13">
    <source>
        <dbReference type="RuleBase" id="RU363063"/>
    </source>
</evidence>
<gene>
    <name evidence="14" type="primary">B3gnt3_2</name>
    <name evidence="14" type="ORF">GTO96_0017018</name>
</gene>
<dbReference type="EC" id="2.4.1.-" evidence="13"/>
<evidence type="ECO:0000313" key="14">
    <source>
        <dbReference type="EMBL" id="KAG2466032.1"/>
    </source>
</evidence>
<keyword evidence="12" id="KW-0325">Glycoprotein</keyword>
<dbReference type="Proteomes" id="UP000886611">
    <property type="component" value="Unassembled WGS sequence"/>
</dbReference>
<evidence type="ECO:0000256" key="10">
    <source>
        <dbReference type="ARBA" id="ARBA00023098"/>
    </source>
</evidence>
<dbReference type="EMBL" id="JAATIS010001721">
    <property type="protein sequence ID" value="KAG2466032.1"/>
    <property type="molecule type" value="Genomic_DNA"/>
</dbReference>
<evidence type="ECO:0000256" key="3">
    <source>
        <dbReference type="ARBA" id="ARBA00008661"/>
    </source>
</evidence>
<dbReference type="Pfam" id="PF01762">
    <property type="entry name" value="Galactosyl_T"/>
    <property type="match status" value="1"/>
</dbReference>
<evidence type="ECO:0000256" key="11">
    <source>
        <dbReference type="ARBA" id="ARBA00023136"/>
    </source>
</evidence>
<dbReference type="GO" id="GO:0008532">
    <property type="term" value="F:N-acetyllactosaminide beta-1,3-N-acetylglucosaminyltransferase activity"/>
    <property type="evidence" value="ECO:0007669"/>
    <property type="project" value="TreeGrafter"/>
</dbReference>
<keyword evidence="7" id="KW-0735">Signal-anchor</keyword>
<dbReference type="GO" id="GO:0000139">
    <property type="term" value="C:Golgi membrane"/>
    <property type="evidence" value="ECO:0007669"/>
    <property type="project" value="UniProtKB-SubCell"/>
</dbReference>
<sequence length="377" mass="44072">MDEWPARSVCVWLFVTLNHSGDLVTSSAGWTGSVAITLGYIKNQLGRQKYRRLRVNLLRIFVILVVFVVFLSYDFYPNLHHRFMLYHHSRDFSILLRPQACNNKQPIFLLLAIKSLSQHADRRAAIRSTWGHQQNTENFRVQRVFLLGRSPDVIQGQGVDVIIQEENRDHGDILQWDFEESFHNVTLKEYLFWKWFEQQCYPTVKYVLKGDDDVFVNIDNVISFLTLQNSNSRNLYVGKALVNSYPNRVWWSKYYIPRFMFSSKPYPPYAGGGAYLLSRESVHLLHHASKQLDLFPIDDVYVGMCAEAANISVQNHNGFRTYEYTPFNPCLFKKAMAIHQVLPNALYLMWSLLKQPLKCPTNEYSIFDLKEMEVVVH</sequence>
<evidence type="ECO:0000256" key="4">
    <source>
        <dbReference type="ARBA" id="ARBA00022676"/>
    </source>
</evidence>
<keyword evidence="5" id="KW-0808">Transferase</keyword>
<comment type="subcellular location">
    <subcellularLocation>
        <location evidence="1 13">Golgi apparatus membrane</location>
        <topology evidence="1 13">Single-pass type II membrane protein</topology>
    </subcellularLocation>
</comment>
<comment type="caution">
    <text evidence="14">The sequence shown here is derived from an EMBL/GenBank/DDBJ whole genome shotgun (WGS) entry which is preliminary data.</text>
</comment>
<evidence type="ECO:0000313" key="15">
    <source>
        <dbReference type="Proteomes" id="UP000886611"/>
    </source>
</evidence>
<evidence type="ECO:0000256" key="2">
    <source>
        <dbReference type="ARBA" id="ARBA00004922"/>
    </source>
</evidence>
<proteinExistence type="inferred from homology"/>
<keyword evidence="8 13" id="KW-1133">Transmembrane helix</keyword>
<evidence type="ECO:0000256" key="9">
    <source>
        <dbReference type="ARBA" id="ARBA00023034"/>
    </source>
</evidence>
<evidence type="ECO:0000256" key="7">
    <source>
        <dbReference type="ARBA" id="ARBA00022968"/>
    </source>
</evidence>